<dbReference type="Pfam" id="PF12458">
    <property type="entry name" value="DUF3686"/>
    <property type="match status" value="1"/>
</dbReference>
<dbReference type="InterPro" id="IPR020958">
    <property type="entry name" value="DUF3686"/>
</dbReference>
<dbReference type="Proteomes" id="UP001172082">
    <property type="component" value="Unassembled WGS sequence"/>
</dbReference>
<dbReference type="SUPFAM" id="SSF52540">
    <property type="entry name" value="P-loop containing nucleoside triphosphate hydrolases"/>
    <property type="match status" value="1"/>
</dbReference>
<dbReference type="InterPro" id="IPR003959">
    <property type="entry name" value="ATPase_AAA_core"/>
</dbReference>
<feature type="domain" description="AAA+ ATPase" evidence="1">
    <location>
        <begin position="1279"/>
        <end position="1428"/>
    </location>
</feature>
<accession>A0ABT8KHC7</accession>
<name>A0ABT8KHC7_9BACT</name>
<reference evidence="2" key="1">
    <citation type="submission" date="2023-06" db="EMBL/GenBank/DDBJ databases">
        <title>Genomic of Parafulvivirga corallium.</title>
        <authorList>
            <person name="Wang G."/>
        </authorList>
    </citation>
    <scope>NUCLEOTIDE SEQUENCE</scope>
    <source>
        <strain evidence="2">BMA10</strain>
    </source>
</reference>
<organism evidence="2 3">
    <name type="scientific">Splendidivirga corallicola</name>
    <dbReference type="NCBI Taxonomy" id="3051826"/>
    <lineage>
        <taxon>Bacteria</taxon>
        <taxon>Pseudomonadati</taxon>
        <taxon>Bacteroidota</taxon>
        <taxon>Cytophagia</taxon>
        <taxon>Cytophagales</taxon>
        <taxon>Splendidivirgaceae</taxon>
        <taxon>Splendidivirga</taxon>
    </lineage>
</organism>
<evidence type="ECO:0000313" key="3">
    <source>
        <dbReference type="Proteomes" id="UP001172082"/>
    </source>
</evidence>
<dbReference type="Pfam" id="PF25472">
    <property type="entry name" value="DUF7902"/>
    <property type="match status" value="1"/>
</dbReference>
<proteinExistence type="predicted"/>
<dbReference type="CDD" id="cd00009">
    <property type="entry name" value="AAA"/>
    <property type="match status" value="1"/>
</dbReference>
<sequence length="1646" mass="190387">MSENQNIENNSDQVQSVQLEEGTYEILRNRILQSGQELRKRLNQLNNVRKEVFGSIDTVLKSTERVNTENNCVPTDMVAIGSFFIFGYNVHLGLKTETALSDVFSVYRYSDHSFHTMPLTLIEDKVFKDDFSKLYKYYKNTRFIKFAEIGPHIHMVFRVGKDAEDIKTFKWLVKGDKLEYVDNRSDHEYVFPQQHEFEWKRTNRDLHREGKFPHISIEDKVFVETIGGSLTIKIEDNTDEGSGIYTEKVEHREQRLEDAEIYYAIVGNIIVLKIRPYQEKDYRYIVYNAKLQEARRIDALKDACVLLPDDHGVIFSNGYYLQTGEVKQFDNQLDHMLFEKRIASPNGEDFLYVFYNKESGIYLLLPYNLIEQAVENPLVCHGYSLFENGEQINFRADEEAKKHHAIQIWQTPYVGPDFQINANNDSYLYKIGNKEVVRAMAECHEILTLLQKEDSYTDLYGELIKRTTDIVDSYHWLGKQESYELSEPLFAIKETASSAVSEYEKVSSIKKNTEREVLRVTQASEKLVTDIKRKKAANIDDFVQYLAALRTIKGELIGLKELRYVEVQKVELLEKGIYEITDKVSSACVSFLLKEQALKPYQTRVEKIESAVTKVKKVFDANELENEIDIVSQELEMLIEIVTNLNIEDATHTTKIIDNISAIYSGFNQIRASLKRRRKELLSVEGKAEFNAQVKLIDQGVINYLDICDTPEKCDEYLTKLMVQLEELEGKFSEFDEFIEKITIKREEIYNAFESKKVNLIENRNRRANNLLQAADRILNAAKSRVARFDDPKEINGYFASDLMIEKIRDIVQELIDIGDTVKSDDIQSRLKTVKEDAIRQLKDKTELFVDGENLIQFGKYQFSVNTQPLDLTIIYRDGSMQYHLTGTNFFEEIIHETFNSCREVWDQHIISENNAVYRGEYLAFKVLQASIHKSRKEQEQSVPGVEALFKLSNKELIDYVRSFMAVRYNEGYVKGIHDHDASIILQALIKIISTADLLRYSSEARACATLYWKTFASIEEKQDLQNQLKGVGTILQVFPETREFDNIKMRLKRALDLFLEQTQLFEPAISQQASEYLFYELSRGDNFVIDMESAALYEAFGAYLKKKRVKNEYDKSINSLNDKPLLQFNLIQHWLKAYVTQEDKIEWIDYIDETACLLLTKDFKKQNIIHVALHEDLTGLQGSHATIEEQVYHFNYNTFIKKLDHYESHIVPLYDKYTDLKKQLIHEFESELRLNEFRPRVLSSFVRNRLIDQVYLPLIGANLAKQIGAAGEGKRTDLMGMLLLISPPGYGKTTLMEYLANRLGLIFMKINGPAIGHEVTAVDPEEAPNAGAREELEKLNLAFEMGDNVMIYLDDIQHCNPEFLQKFISLCDAQRKIEGVYKGRSKTYDFRGKKVCVVMAGNPYTESGEKFRIPDMLANRADIYNLGDIIGDSDDVFKLSYLENSLTSNPILNKLQSKSRKDVYTLINVAETGDREGIEFETNHAAEEINEYISIIKKLLFARDIILMVNKEYIYSAGQADEYRTEPQFKLQGSYRDMNKISEKIVPVMNDDELNTLIMSHYENEAQTLTTGAEANLLKFKEMRKAISKDEKKRWEEIKSAFQRKQRLKGFGVGNQMGQVLEQMESITSGLSGIKDAIQKNKKND</sequence>
<comment type="caution">
    <text evidence="2">The sequence shown here is derived from an EMBL/GenBank/DDBJ whole genome shotgun (WGS) entry which is preliminary data.</text>
</comment>
<dbReference type="InterPro" id="IPR027417">
    <property type="entry name" value="P-loop_NTPase"/>
</dbReference>
<evidence type="ECO:0000259" key="1">
    <source>
        <dbReference type="SMART" id="SM00382"/>
    </source>
</evidence>
<dbReference type="SMART" id="SM00382">
    <property type="entry name" value="AAA"/>
    <property type="match status" value="1"/>
</dbReference>
<protein>
    <submittedName>
        <fullName evidence="2">DNA repair ATPase</fullName>
    </submittedName>
</protein>
<evidence type="ECO:0000313" key="2">
    <source>
        <dbReference type="EMBL" id="MDN5200122.1"/>
    </source>
</evidence>
<dbReference type="Gene3D" id="3.40.50.300">
    <property type="entry name" value="P-loop containing nucleotide triphosphate hydrolases"/>
    <property type="match status" value="1"/>
</dbReference>
<dbReference type="InterPro" id="IPR057224">
    <property type="entry name" value="DUF7902"/>
</dbReference>
<dbReference type="RefSeq" id="WP_346750149.1">
    <property type="nucleotide sequence ID" value="NZ_JAUJEA010000001.1"/>
</dbReference>
<dbReference type="EMBL" id="JAUJEA010000001">
    <property type="protein sequence ID" value="MDN5200122.1"/>
    <property type="molecule type" value="Genomic_DNA"/>
</dbReference>
<keyword evidence="3" id="KW-1185">Reference proteome</keyword>
<dbReference type="InterPro" id="IPR003593">
    <property type="entry name" value="AAA+_ATPase"/>
</dbReference>
<dbReference type="Pfam" id="PF00004">
    <property type="entry name" value="AAA"/>
    <property type="match status" value="1"/>
</dbReference>
<gene>
    <name evidence="2" type="ORF">QQ008_02085</name>
</gene>